<dbReference type="SUPFAM" id="SSF53098">
    <property type="entry name" value="Ribonuclease H-like"/>
    <property type="match status" value="1"/>
</dbReference>
<evidence type="ECO:0000313" key="2">
    <source>
        <dbReference type="Proteomes" id="UP000789901"/>
    </source>
</evidence>
<feature type="non-terminal residue" evidence="1">
    <location>
        <position position="59"/>
    </location>
</feature>
<reference evidence="1 2" key="1">
    <citation type="submission" date="2021-06" db="EMBL/GenBank/DDBJ databases">
        <authorList>
            <person name="Kallberg Y."/>
            <person name="Tangrot J."/>
            <person name="Rosling A."/>
        </authorList>
    </citation>
    <scope>NUCLEOTIDE SEQUENCE [LARGE SCALE GENOMIC DNA]</scope>
    <source>
        <strain evidence="1 2">120-4 pot B 10/14</strain>
    </source>
</reference>
<dbReference type="Proteomes" id="UP000789901">
    <property type="component" value="Unassembled WGS sequence"/>
</dbReference>
<dbReference type="EMBL" id="CAJVQB010011246">
    <property type="protein sequence ID" value="CAG8746279.1"/>
    <property type="molecule type" value="Genomic_DNA"/>
</dbReference>
<accession>A0ABN7V9Z0</accession>
<sequence>MEFTAIVLDIFQFNSSYTRESIANKVYSLLEEFKIETKVIALTTDNGSNIISAANFLQD</sequence>
<feature type="non-terminal residue" evidence="1">
    <location>
        <position position="1"/>
    </location>
</feature>
<dbReference type="InterPro" id="IPR012337">
    <property type="entry name" value="RNaseH-like_sf"/>
</dbReference>
<gene>
    <name evidence="1" type="ORF">GMARGA_LOCUS15912</name>
</gene>
<keyword evidence="2" id="KW-1185">Reference proteome</keyword>
<protein>
    <submittedName>
        <fullName evidence="1">7925_t:CDS:1</fullName>
    </submittedName>
</protein>
<organism evidence="1 2">
    <name type="scientific">Gigaspora margarita</name>
    <dbReference type="NCBI Taxonomy" id="4874"/>
    <lineage>
        <taxon>Eukaryota</taxon>
        <taxon>Fungi</taxon>
        <taxon>Fungi incertae sedis</taxon>
        <taxon>Mucoromycota</taxon>
        <taxon>Glomeromycotina</taxon>
        <taxon>Glomeromycetes</taxon>
        <taxon>Diversisporales</taxon>
        <taxon>Gigasporaceae</taxon>
        <taxon>Gigaspora</taxon>
    </lineage>
</organism>
<comment type="caution">
    <text evidence="1">The sequence shown here is derived from an EMBL/GenBank/DDBJ whole genome shotgun (WGS) entry which is preliminary data.</text>
</comment>
<evidence type="ECO:0000313" key="1">
    <source>
        <dbReference type="EMBL" id="CAG8746279.1"/>
    </source>
</evidence>
<proteinExistence type="predicted"/>
<name>A0ABN7V9Z0_GIGMA</name>